<dbReference type="GO" id="GO:0030134">
    <property type="term" value="C:COPII-coated ER to Golgi transport vesicle"/>
    <property type="evidence" value="ECO:0000318"/>
    <property type="project" value="GO_Central"/>
</dbReference>
<evidence type="ECO:0000256" key="2">
    <source>
        <dbReference type="ARBA" id="ARBA00008096"/>
    </source>
</evidence>
<feature type="transmembrane region" description="Helical" evidence="7">
    <location>
        <begin position="68"/>
        <end position="84"/>
    </location>
</feature>
<feature type="transmembrane region" description="Helical" evidence="7">
    <location>
        <begin position="44"/>
        <end position="62"/>
    </location>
</feature>
<evidence type="ECO:0000256" key="6">
    <source>
        <dbReference type="ARBA" id="ARBA00023136"/>
    </source>
</evidence>
<dbReference type="KEGG" id="hro:HELRODRAFT_166413"/>
<dbReference type="PANTHER" id="PTHR13144:SF0">
    <property type="entry name" value="PROTEIN TEX261"/>
    <property type="match status" value="1"/>
</dbReference>
<gene>
    <name evidence="9" type="primary">20201489</name>
    <name evidence="8" type="ORF">HELRODRAFT_166413</name>
</gene>
<dbReference type="Proteomes" id="UP000015101">
    <property type="component" value="Unassembled WGS sequence"/>
</dbReference>
<dbReference type="GO" id="GO:0097020">
    <property type="term" value="F:COPII receptor activity"/>
    <property type="evidence" value="ECO:0000318"/>
    <property type="project" value="GO_Central"/>
</dbReference>
<accession>T1EY39</accession>
<reference evidence="9" key="3">
    <citation type="submission" date="2015-06" db="UniProtKB">
        <authorList>
            <consortium name="EnsemblMetazoa"/>
        </authorList>
    </citation>
    <scope>IDENTIFICATION</scope>
</reference>
<dbReference type="RefSeq" id="XP_009031591.1">
    <property type="nucleotide sequence ID" value="XM_009033343.1"/>
</dbReference>
<comment type="subcellular location">
    <subcellularLocation>
        <location evidence="1">Membrane</location>
        <topology evidence="1">Multi-pass membrane protein</topology>
    </subcellularLocation>
</comment>
<dbReference type="InterPro" id="IPR007277">
    <property type="entry name" value="Svp26/Tex261"/>
</dbReference>
<dbReference type="eggNOG" id="KOG4136">
    <property type="taxonomic scope" value="Eukaryota"/>
</dbReference>
<keyword evidence="10" id="KW-1185">Reference proteome</keyword>
<keyword evidence="4 7" id="KW-0812">Transmembrane</keyword>
<reference evidence="8 10" key="2">
    <citation type="journal article" date="2013" name="Nature">
        <title>Insights into bilaterian evolution from three spiralian genomes.</title>
        <authorList>
            <person name="Simakov O."/>
            <person name="Marletaz F."/>
            <person name="Cho S.J."/>
            <person name="Edsinger-Gonzales E."/>
            <person name="Havlak P."/>
            <person name="Hellsten U."/>
            <person name="Kuo D.H."/>
            <person name="Larsson T."/>
            <person name="Lv J."/>
            <person name="Arendt D."/>
            <person name="Savage R."/>
            <person name="Osoegawa K."/>
            <person name="de Jong P."/>
            <person name="Grimwood J."/>
            <person name="Chapman J.A."/>
            <person name="Shapiro H."/>
            <person name="Aerts A."/>
            <person name="Otillar R.P."/>
            <person name="Terry A.Y."/>
            <person name="Boore J.L."/>
            <person name="Grigoriev I.V."/>
            <person name="Lindberg D.R."/>
            <person name="Seaver E.C."/>
            <person name="Weisblat D.A."/>
            <person name="Putnam N.H."/>
            <person name="Rokhsar D.S."/>
        </authorList>
    </citation>
    <scope>NUCLEOTIDE SEQUENCE</scope>
</reference>
<sequence length="200" mass="22972">MWFMYAISWAGFLVQLTVITLSIAAGLFYLAELVEEFTVISGKIIRYINYCTALLMVCHIFFEELPTSLLVSCLLSNLMYHLVLQTFPFIQLSSPWFILSFGLLIVEHYLAFSHFTDHQYTFSEVLGFFTINLWLVPLALFVSLSASDNVLPTSITPERIDNDSDIVTSYFQRKGKKYGLLYFLKSAQDSILPQRVKKAF</sequence>
<dbReference type="Pfam" id="PF04148">
    <property type="entry name" value="Erv26"/>
    <property type="match status" value="1"/>
</dbReference>
<evidence type="ECO:0000313" key="8">
    <source>
        <dbReference type="EMBL" id="ESN90709.1"/>
    </source>
</evidence>
<dbReference type="GO" id="GO:0005789">
    <property type="term" value="C:endoplasmic reticulum membrane"/>
    <property type="evidence" value="ECO:0000318"/>
    <property type="project" value="GO_Central"/>
</dbReference>
<evidence type="ECO:0000256" key="7">
    <source>
        <dbReference type="SAM" id="Phobius"/>
    </source>
</evidence>
<protein>
    <recommendedName>
        <fullName evidence="3">Protein TEX261</fullName>
    </recommendedName>
</protein>
<evidence type="ECO:0000256" key="5">
    <source>
        <dbReference type="ARBA" id="ARBA00022989"/>
    </source>
</evidence>
<dbReference type="EMBL" id="AMQM01002369">
    <property type="status" value="NOT_ANNOTATED_CDS"/>
    <property type="molecule type" value="Genomic_DNA"/>
</dbReference>
<dbReference type="InParanoid" id="T1EY39"/>
<evidence type="ECO:0000256" key="4">
    <source>
        <dbReference type="ARBA" id="ARBA00022692"/>
    </source>
</evidence>
<dbReference type="FunCoup" id="T1EY39">
    <property type="interactions" value="1081"/>
</dbReference>
<evidence type="ECO:0000313" key="9">
    <source>
        <dbReference type="EnsemblMetazoa" id="HelroP166413"/>
    </source>
</evidence>
<keyword evidence="6 7" id="KW-0472">Membrane</keyword>
<dbReference type="EnsemblMetazoa" id="HelroT166413">
    <property type="protein sequence ID" value="HelroP166413"/>
    <property type="gene ID" value="HelroG166413"/>
</dbReference>
<dbReference type="STRING" id="6412.T1EY39"/>
<dbReference type="GO" id="GO:0006888">
    <property type="term" value="P:endoplasmic reticulum to Golgi vesicle-mediated transport"/>
    <property type="evidence" value="ECO:0000318"/>
    <property type="project" value="GO_Central"/>
</dbReference>
<dbReference type="GeneID" id="20201489"/>
<proteinExistence type="inferred from homology"/>
<keyword evidence="5 7" id="KW-1133">Transmembrane helix</keyword>
<organism evidence="9 10">
    <name type="scientific">Helobdella robusta</name>
    <name type="common">Californian leech</name>
    <dbReference type="NCBI Taxonomy" id="6412"/>
    <lineage>
        <taxon>Eukaryota</taxon>
        <taxon>Metazoa</taxon>
        <taxon>Spiralia</taxon>
        <taxon>Lophotrochozoa</taxon>
        <taxon>Annelida</taxon>
        <taxon>Clitellata</taxon>
        <taxon>Hirudinea</taxon>
        <taxon>Rhynchobdellida</taxon>
        <taxon>Glossiphoniidae</taxon>
        <taxon>Helobdella</taxon>
    </lineage>
</organism>
<feature type="transmembrane region" description="Helical" evidence="7">
    <location>
        <begin position="125"/>
        <end position="144"/>
    </location>
</feature>
<evidence type="ECO:0000256" key="3">
    <source>
        <dbReference type="ARBA" id="ARBA00017877"/>
    </source>
</evidence>
<dbReference type="GO" id="GO:0000139">
    <property type="term" value="C:Golgi membrane"/>
    <property type="evidence" value="ECO:0000318"/>
    <property type="project" value="GO_Central"/>
</dbReference>
<name>T1EY39_HELRO</name>
<dbReference type="OMA" id="TMGTEPV"/>
<feature type="transmembrane region" description="Helical" evidence="7">
    <location>
        <begin position="6"/>
        <end position="32"/>
    </location>
</feature>
<dbReference type="HOGENOM" id="CLU_058268_2_0_1"/>
<dbReference type="CTD" id="20201489"/>
<dbReference type="AlphaFoldDB" id="T1EY39"/>
<dbReference type="PANTHER" id="PTHR13144">
    <property type="entry name" value="TEX261 PROTEIN"/>
    <property type="match status" value="1"/>
</dbReference>
<dbReference type="OrthoDB" id="28257at2759"/>
<dbReference type="EMBL" id="KB097753">
    <property type="protein sequence ID" value="ESN90709.1"/>
    <property type="molecule type" value="Genomic_DNA"/>
</dbReference>
<comment type="similarity">
    <text evidence="2">Belongs to the SVP26 family.</text>
</comment>
<reference evidence="10" key="1">
    <citation type="submission" date="2012-12" db="EMBL/GenBank/DDBJ databases">
        <authorList>
            <person name="Hellsten U."/>
            <person name="Grimwood J."/>
            <person name="Chapman J.A."/>
            <person name="Shapiro H."/>
            <person name="Aerts A."/>
            <person name="Otillar R.P."/>
            <person name="Terry A.Y."/>
            <person name="Boore J.L."/>
            <person name="Simakov O."/>
            <person name="Marletaz F."/>
            <person name="Cho S.-J."/>
            <person name="Edsinger-Gonzales E."/>
            <person name="Havlak P."/>
            <person name="Kuo D.-H."/>
            <person name="Larsson T."/>
            <person name="Lv J."/>
            <person name="Arendt D."/>
            <person name="Savage R."/>
            <person name="Osoegawa K."/>
            <person name="de Jong P."/>
            <person name="Lindberg D.R."/>
            <person name="Seaver E.C."/>
            <person name="Weisblat D.A."/>
            <person name="Putnam N.H."/>
            <person name="Grigoriev I.V."/>
            <person name="Rokhsar D.S."/>
        </authorList>
    </citation>
    <scope>NUCLEOTIDE SEQUENCE</scope>
</reference>
<feature type="transmembrane region" description="Helical" evidence="7">
    <location>
        <begin position="96"/>
        <end position="113"/>
    </location>
</feature>
<evidence type="ECO:0000256" key="1">
    <source>
        <dbReference type="ARBA" id="ARBA00004141"/>
    </source>
</evidence>
<evidence type="ECO:0000313" key="10">
    <source>
        <dbReference type="Proteomes" id="UP000015101"/>
    </source>
</evidence>